<keyword evidence="1" id="KW-0812">Transmembrane</keyword>
<evidence type="ECO:0000256" key="1">
    <source>
        <dbReference type="SAM" id="Phobius"/>
    </source>
</evidence>
<organism evidence="2 3">
    <name type="scientific">Prunus yedoensis var. nudiflora</name>
    <dbReference type="NCBI Taxonomy" id="2094558"/>
    <lineage>
        <taxon>Eukaryota</taxon>
        <taxon>Viridiplantae</taxon>
        <taxon>Streptophyta</taxon>
        <taxon>Embryophyta</taxon>
        <taxon>Tracheophyta</taxon>
        <taxon>Spermatophyta</taxon>
        <taxon>Magnoliopsida</taxon>
        <taxon>eudicotyledons</taxon>
        <taxon>Gunneridae</taxon>
        <taxon>Pentapetalae</taxon>
        <taxon>rosids</taxon>
        <taxon>fabids</taxon>
        <taxon>Rosales</taxon>
        <taxon>Rosaceae</taxon>
        <taxon>Amygdaloideae</taxon>
        <taxon>Amygdaleae</taxon>
        <taxon>Prunus</taxon>
    </lineage>
</organism>
<evidence type="ECO:0000313" key="3">
    <source>
        <dbReference type="Proteomes" id="UP000250321"/>
    </source>
</evidence>
<accession>A0A314YRH8</accession>
<proteinExistence type="predicted"/>
<dbReference type="AlphaFoldDB" id="A0A314YRH8"/>
<comment type="caution">
    <text evidence="2">The sequence shown here is derived from an EMBL/GenBank/DDBJ whole genome shotgun (WGS) entry which is preliminary data.</text>
</comment>
<sequence>MFDKFNRVVQFIEKKTTIVSVWEGAVVTLLSFVVTTGSCYNMARAVNAREKRAAPATVILEEAERVASVAKRAGQATPVAPGLLRLLGAGTAATATVAARATKGAVAAAIEGAAATEGQVAPK</sequence>
<name>A0A314YRH8_PRUYE</name>
<feature type="transmembrane region" description="Helical" evidence="1">
    <location>
        <begin position="20"/>
        <end position="43"/>
    </location>
</feature>
<reference evidence="2 3" key="1">
    <citation type="submission" date="2018-02" db="EMBL/GenBank/DDBJ databases">
        <title>Draft genome of wild Prunus yedoensis var. nudiflora.</title>
        <authorList>
            <person name="Baek S."/>
            <person name="Kim J.-H."/>
            <person name="Choi K."/>
            <person name="Kim G.-B."/>
            <person name="Cho A."/>
            <person name="Jang H."/>
            <person name="Shin C.-H."/>
            <person name="Yu H.-J."/>
            <person name="Mun J.-H."/>
        </authorList>
    </citation>
    <scope>NUCLEOTIDE SEQUENCE [LARGE SCALE GENOMIC DNA]</scope>
    <source>
        <strain evidence="3">cv. Jeju island</strain>
        <tissue evidence="2">Leaf</tissue>
    </source>
</reference>
<keyword evidence="1" id="KW-0472">Membrane</keyword>
<protein>
    <submittedName>
        <fullName evidence="2">Uncharacterized protein</fullName>
    </submittedName>
</protein>
<dbReference type="EMBL" id="PJQY01000430">
    <property type="protein sequence ID" value="PQQ11022.1"/>
    <property type="molecule type" value="Genomic_DNA"/>
</dbReference>
<keyword evidence="3" id="KW-1185">Reference proteome</keyword>
<gene>
    <name evidence="2" type="ORF">Pyn_09479</name>
</gene>
<keyword evidence="1" id="KW-1133">Transmembrane helix</keyword>
<dbReference type="Proteomes" id="UP000250321">
    <property type="component" value="Unassembled WGS sequence"/>
</dbReference>
<evidence type="ECO:0000313" key="2">
    <source>
        <dbReference type="EMBL" id="PQQ11022.1"/>
    </source>
</evidence>